<dbReference type="InterPro" id="IPR000760">
    <property type="entry name" value="Inositol_monophosphatase-like"/>
</dbReference>
<organism evidence="10 11">
    <name type="scientific">Bugula neritina</name>
    <name type="common">Brown bryozoan</name>
    <name type="synonym">Sertularia neritina</name>
    <dbReference type="NCBI Taxonomy" id="10212"/>
    <lineage>
        <taxon>Eukaryota</taxon>
        <taxon>Metazoa</taxon>
        <taxon>Spiralia</taxon>
        <taxon>Lophotrochozoa</taxon>
        <taxon>Bryozoa</taxon>
        <taxon>Gymnolaemata</taxon>
        <taxon>Cheilostomatida</taxon>
        <taxon>Flustrina</taxon>
        <taxon>Buguloidea</taxon>
        <taxon>Bugulidae</taxon>
        <taxon>Bugula</taxon>
    </lineage>
</organism>
<dbReference type="InterPro" id="IPR020552">
    <property type="entry name" value="Inositol_monoPase_Li-sen"/>
</dbReference>
<keyword evidence="6 9" id="KW-0378">Hydrolase</keyword>
<comment type="caution">
    <text evidence="10">The sequence shown here is derived from an EMBL/GenBank/DDBJ whole genome shotgun (WGS) entry which is preliminary data.</text>
</comment>
<evidence type="ECO:0000256" key="9">
    <source>
        <dbReference type="RuleBase" id="RU364068"/>
    </source>
</evidence>
<dbReference type="Gene3D" id="3.40.190.80">
    <property type="match status" value="1"/>
</dbReference>
<comment type="cofactor">
    <cofactor evidence="2 8 9">
        <name>Mg(2+)</name>
        <dbReference type="ChEBI" id="CHEBI:18420"/>
    </cofactor>
</comment>
<dbReference type="InterPro" id="IPR033942">
    <property type="entry name" value="IMPase"/>
</dbReference>
<dbReference type="PRINTS" id="PR00377">
    <property type="entry name" value="IMPHPHTASES"/>
</dbReference>
<dbReference type="Pfam" id="PF00459">
    <property type="entry name" value="Inositol_P"/>
    <property type="match status" value="1"/>
</dbReference>
<evidence type="ECO:0000256" key="8">
    <source>
        <dbReference type="PIRSR" id="PIRSR600760-2"/>
    </source>
</evidence>
<evidence type="ECO:0000256" key="6">
    <source>
        <dbReference type="ARBA" id="ARBA00022801"/>
    </source>
</evidence>
<name>A0A7J7JFS4_BUGNE</name>
<feature type="binding site" evidence="8">
    <location>
        <position position="107"/>
    </location>
    <ligand>
        <name>Mg(2+)</name>
        <dbReference type="ChEBI" id="CHEBI:18420"/>
        <label>1</label>
        <note>catalytic</note>
    </ligand>
</feature>
<evidence type="ECO:0000256" key="2">
    <source>
        <dbReference type="ARBA" id="ARBA00001946"/>
    </source>
</evidence>
<keyword evidence="11" id="KW-1185">Reference proteome</keyword>
<dbReference type="GO" id="GO:0046854">
    <property type="term" value="P:phosphatidylinositol phosphate biosynthetic process"/>
    <property type="evidence" value="ECO:0007669"/>
    <property type="project" value="InterPro"/>
</dbReference>
<dbReference type="AlphaFoldDB" id="A0A7J7JFS4"/>
<comment type="catalytic activity">
    <reaction evidence="1 9">
        <text>a myo-inositol phosphate + H2O = myo-inositol + phosphate</text>
        <dbReference type="Rhea" id="RHEA:24056"/>
        <dbReference type="ChEBI" id="CHEBI:15377"/>
        <dbReference type="ChEBI" id="CHEBI:17268"/>
        <dbReference type="ChEBI" id="CHEBI:43474"/>
        <dbReference type="ChEBI" id="CHEBI:84139"/>
        <dbReference type="EC" id="3.1.3.25"/>
    </reaction>
</comment>
<dbReference type="PROSITE" id="PS00629">
    <property type="entry name" value="IMP_1"/>
    <property type="match status" value="1"/>
</dbReference>
<gene>
    <name evidence="10" type="ORF">EB796_016539</name>
</gene>
<feature type="binding site" evidence="8">
    <location>
        <position position="84"/>
    </location>
    <ligand>
        <name>Mg(2+)</name>
        <dbReference type="ChEBI" id="CHEBI:18420"/>
        <label>1</label>
        <note>catalytic</note>
    </ligand>
</feature>
<dbReference type="PROSITE" id="PS00630">
    <property type="entry name" value="IMP_2"/>
    <property type="match status" value="1"/>
</dbReference>
<dbReference type="CDD" id="cd01639">
    <property type="entry name" value="IMPase"/>
    <property type="match status" value="1"/>
</dbReference>
<evidence type="ECO:0000256" key="3">
    <source>
        <dbReference type="ARBA" id="ARBA00005152"/>
    </source>
</evidence>
<feature type="binding site" evidence="8">
    <location>
        <position position="106"/>
    </location>
    <ligand>
        <name>Mg(2+)</name>
        <dbReference type="ChEBI" id="CHEBI:18420"/>
        <label>1</label>
        <note>catalytic</note>
    </ligand>
</feature>
<dbReference type="EMBL" id="VXIV02002489">
    <property type="protein sequence ID" value="KAF6025162.1"/>
    <property type="molecule type" value="Genomic_DNA"/>
</dbReference>
<dbReference type="GO" id="GO:0006021">
    <property type="term" value="P:inositol biosynthetic process"/>
    <property type="evidence" value="ECO:0007669"/>
    <property type="project" value="UniProtKB-UniPathway"/>
</dbReference>
<dbReference type="FunFam" id="3.30.540.10:FF:000004">
    <property type="entry name" value="Inositol-1-monophosphatase"/>
    <property type="match status" value="1"/>
</dbReference>
<evidence type="ECO:0000256" key="1">
    <source>
        <dbReference type="ARBA" id="ARBA00001033"/>
    </source>
</evidence>
<reference evidence="10" key="1">
    <citation type="submission" date="2020-06" db="EMBL/GenBank/DDBJ databases">
        <title>Draft genome of Bugula neritina, a colonial animal packing powerful symbionts and potential medicines.</title>
        <authorList>
            <person name="Rayko M."/>
        </authorList>
    </citation>
    <scope>NUCLEOTIDE SEQUENCE [LARGE SCALE GENOMIC DNA]</scope>
    <source>
        <strain evidence="10">Kwan_BN1</strain>
    </source>
</reference>
<feature type="binding site" evidence="8">
    <location>
        <position position="104"/>
    </location>
    <ligand>
        <name>Mg(2+)</name>
        <dbReference type="ChEBI" id="CHEBI:18420"/>
        <label>1</label>
        <note>catalytic</note>
    </ligand>
</feature>
<dbReference type="Proteomes" id="UP000593567">
    <property type="component" value="Unassembled WGS sequence"/>
</dbReference>
<dbReference type="InterPro" id="IPR020550">
    <property type="entry name" value="Inositol_monophosphatase_CS"/>
</dbReference>
<evidence type="ECO:0000256" key="4">
    <source>
        <dbReference type="ARBA" id="ARBA00009759"/>
    </source>
</evidence>
<comment type="similarity">
    <text evidence="4 9">Belongs to the inositol monophosphatase superfamily.</text>
</comment>
<comment type="pathway">
    <text evidence="3 9">Polyol metabolism; myo-inositol biosynthesis; myo-inositol from D-glucose 6-phosphate: step 2/2.</text>
</comment>
<evidence type="ECO:0000313" key="11">
    <source>
        <dbReference type="Proteomes" id="UP000593567"/>
    </source>
</evidence>
<dbReference type="GO" id="GO:0008934">
    <property type="term" value="F:inositol monophosphate 1-phosphatase activity"/>
    <property type="evidence" value="ECO:0007669"/>
    <property type="project" value="InterPro"/>
</dbReference>
<dbReference type="GO" id="GO:0007165">
    <property type="term" value="P:signal transduction"/>
    <property type="evidence" value="ECO:0007669"/>
    <property type="project" value="TreeGrafter"/>
</dbReference>
<accession>A0A7J7JFS4</accession>
<keyword evidence="5 8" id="KW-0479">Metal-binding</keyword>
<feature type="binding site" evidence="8">
    <location>
        <position position="233"/>
    </location>
    <ligand>
        <name>Mg(2+)</name>
        <dbReference type="ChEBI" id="CHEBI:18420"/>
        <label>1</label>
        <note>catalytic</note>
    </ligand>
</feature>
<dbReference type="SUPFAM" id="SSF56655">
    <property type="entry name" value="Carbohydrate phosphatase"/>
    <property type="match status" value="1"/>
</dbReference>
<dbReference type="OrthoDB" id="10254945at2759"/>
<dbReference type="EC" id="3.1.3.25" evidence="9"/>
<dbReference type="InterPro" id="IPR020583">
    <property type="entry name" value="Inositol_monoP_metal-BS"/>
</dbReference>
<evidence type="ECO:0000313" key="10">
    <source>
        <dbReference type="EMBL" id="KAF6025162.1"/>
    </source>
</evidence>
<sequence>MFYHFTDCTTEMNKITTRQIFKNACELVVSSGKYVKSAHIASTKPSSDNKESFADLVTEYDRGTEKLLIGQLSRCYPAHKFIAEEMVADGGECNLTNEPTWIIDPIDGTTNFVHGFPAYCISVGFFVEKDPVLGIVYDIPNDKIYSAIKGEGAFCNGRVIKCSSTTDLNSSLLAAGFGPQRKTDFLRFKMGIMNTLVEKCHGIRCIGSAALDICHVAAGYIDANVQFGPHIWDYAAAHLIALEAGAVCSAPNGQPMNLLSRKLLVCSTDELRDQIVPLLGDFPLPHD</sequence>
<proteinExistence type="inferred from homology"/>
<dbReference type="PANTHER" id="PTHR20854">
    <property type="entry name" value="INOSITOL MONOPHOSPHATASE"/>
    <property type="match status" value="1"/>
</dbReference>
<evidence type="ECO:0000256" key="7">
    <source>
        <dbReference type="ARBA" id="ARBA00022842"/>
    </source>
</evidence>
<dbReference type="PANTHER" id="PTHR20854:SF4">
    <property type="entry name" value="INOSITOL-1-MONOPHOSPHATASE-RELATED"/>
    <property type="match status" value="1"/>
</dbReference>
<dbReference type="PRINTS" id="PR00378">
    <property type="entry name" value="LIIMPHPHTASE"/>
</dbReference>
<dbReference type="UniPathway" id="UPA00823">
    <property type="reaction ID" value="UER00788"/>
</dbReference>
<evidence type="ECO:0000256" key="5">
    <source>
        <dbReference type="ARBA" id="ARBA00022723"/>
    </source>
</evidence>
<keyword evidence="7 8" id="KW-0460">Magnesium</keyword>
<protein>
    <recommendedName>
        <fullName evidence="9">Inositol-1-monophosphatase</fullName>
        <ecNumber evidence="9">3.1.3.25</ecNumber>
    </recommendedName>
</protein>
<dbReference type="GO" id="GO:0046872">
    <property type="term" value="F:metal ion binding"/>
    <property type="evidence" value="ECO:0007669"/>
    <property type="project" value="UniProtKB-KW"/>
</dbReference>
<dbReference type="Gene3D" id="3.30.540.10">
    <property type="entry name" value="Fructose-1,6-Bisphosphatase, subunit A, domain 1"/>
    <property type="match status" value="1"/>
</dbReference>